<feature type="compositionally biased region" description="Low complexity" evidence="1">
    <location>
        <begin position="205"/>
        <end position="223"/>
    </location>
</feature>
<protein>
    <submittedName>
        <fullName evidence="2">Uncharacterized protein</fullName>
    </submittedName>
</protein>
<feature type="compositionally biased region" description="Basic and acidic residues" evidence="1">
    <location>
        <begin position="280"/>
        <end position="292"/>
    </location>
</feature>
<reference evidence="2 3" key="1">
    <citation type="journal article" date="2018" name="Mol. Biol. Evol.">
        <title>Broad Genomic Sampling Reveals a Smut Pathogenic Ancestry of the Fungal Clade Ustilaginomycotina.</title>
        <authorList>
            <person name="Kijpornyongpan T."/>
            <person name="Mondo S.J."/>
            <person name="Barry K."/>
            <person name="Sandor L."/>
            <person name="Lee J."/>
            <person name="Lipzen A."/>
            <person name="Pangilinan J."/>
            <person name="LaButti K."/>
            <person name="Hainaut M."/>
            <person name="Henrissat B."/>
            <person name="Grigoriev I.V."/>
            <person name="Spatafora J.W."/>
            <person name="Aime M.C."/>
        </authorList>
    </citation>
    <scope>NUCLEOTIDE SEQUENCE [LARGE SCALE GENOMIC DNA]</scope>
    <source>
        <strain evidence="2 3">MCA 4718</strain>
    </source>
</reference>
<dbReference type="GeneID" id="37015127"/>
<feature type="compositionally biased region" description="Basic and acidic residues" evidence="1">
    <location>
        <begin position="188"/>
        <end position="203"/>
    </location>
</feature>
<dbReference type="Proteomes" id="UP000245942">
    <property type="component" value="Unassembled WGS sequence"/>
</dbReference>
<sequence length="316" mass="33113">MGGAASKATRSLPKTTSSAGSSSSSATGTASASLARAATGASRPAQASAGTSTSGPTPSADSRSQTSPLDVAGQLGQTGRDAGPLRNTGRGGDPRQVGPVVERNEPGREEKDDVIRRDAFDPDFISQLHTLGPVSVDRPPWSGPSASESRAASTREQPQNITGGPAGTSATGKTTRGQSQMLRILQARQEREDSLALEHERSMEASGSRTGSSASGASPSTRTLDAPTLSMLLDELKSARSPSDVQTLCHSYDFDAQTLAMLTRRFNSPSIGGKVESEEEERKWSEERDADRPPRMYAVWREGKIGLERAAAGKST</sequence>
<feature type="compositionally biased region" description="Low complexity" evidence="1">
    <location>
        <begin position="145"/>
        <end position="156"/>
    </location>
</feature>
<dbReference type="EMBL" id="KZ819338">
    <property type="protein sequence ID" value="PWN18164.1"/>
    <property type="molecule type" value="Genomic_DNA"/>
</dbReference>
<feature type="compositionally biased region" description="Polar residues" evidence="1">
    <location>
        <begin position="157"/>
        <end position="181"/>
    </location>
</feature>
<proteinExistence type="predicted"/>
<dbReference type="OrthoDB" id="4085451at2759"/>
<keyword evidence="3" id="KW-1185">Reference proteome</keyword>
<accession>A0A316TZT5</accession>
<dbReference type="AlphaFoldDB" id="A0A316TZT5"/>
<feature type="region of interest" description="Disordered" evidence="1">
    <location>
        <begin position="268"/>
        <end position="292"/>
    </location>
</feature>
<feature type="compositionally biased region" description="Basic and acidic residues" evidence="1">
    <location>
        <begin position="102"/>
        <end position="120"/>
    </location>
</feature>
<organism evidence="2 3">
    <name type="scientific">Pseudomicrostroma glucosiphilum</name>
    <dbReference type="NCBI Taxonomy" id="1684307"/>
    <lineage>
        <taxon>Eukaryota</taxon>
        <taxon>Fungi</taxon>
        <taxon>Dikarya</taxon>
        <taxon>Basidiomycota</taxon>
        <taxon>Ustilaginomycotina</taxon>
        <taxon>Exobasidiomycetes</taxon>
        <taxon>Microstromatales</taxon>
        <taxon>Microstromatales incertae sedis</taxon>
        <taxon>Pseudomicrostroma</taxon>
    </lineage>
</organism>
<feature type="region of interest" description="Disordered" evidence="1">
    <location>
        <begin position="1"/>
        <end position="229"/>
    </location>
</feature>
<evidence type="ECO:0000313" key="3">
    <source>
        <dbReference type="Proteomes" id="UP000245942"/>
    </source>
</evidence>
<dbReference type="RefSeq" id="XP_025345324.1">
    <property type="nucleotide sequence ID" value="XM_025493393.1"/>
</dbReference>
<evidence type="ECO:0000256" key="1">
    <source>
        <dbReference type="SAM" id="MobiDB-lite"/>
    </source>
</evidence>
<name>A0A316TZT5_9BASI</name>
<evidence type="ECO:0000313" key="2">
    <source>
        <dbReference type="EMBL" id="PWN18164.1"/>
    </source>
</evidence>
<feature type="compositionally biased region" description="Low complexity" evidence="1">
    <location>
        <begin position="15"/>
        <end position="60"/>
    </location>
</feature>
<gene>
    <name evidence="2" type="ORF">BCV69DRAFT_285464</name>
</gene>